<feature type="domain" description="Glycoside hydrolase family 9" evidence="10">
    <location>
        <begin position="75"/>
        <end position="186"/>
    </location>
</feature>
<dbReference type="InterPro" id="IPR008928">
    <property type="entry name" value="6-hairpin_glycosidase_sf"/>
</dbReference>
<dbReference type="GO" id="GO:0030245">
    <property type="term" value="P:cellulose catabolic process"/>
    <property type="evidence" value="ECO:0007669"/>
    <property type="project" value="UniProtKB-KW"/>
</dbReference>
<keyword evidence="9" id="KW-0812">Transmembrane</keyword>
<feature type="domain" description="Glycoside hydrolase family 9" evidence="10">
    <location>
        <begin position="662"/>
        <end position="758"/>
    </location>
</feature>
<keyword evidence="9" id="KW-1133">Transmembrane helix</keyword>
<dbReference type="PANTHER" id="PTHR22298">
    <property type="entry name" value="ENDO-1,4-BETA-GLUCANASE"/>
    <property type="match status" value="1"/>
</dbReference>
<gene>
    <name evidence="11" type="ORF">SASPL_131831</name>
</gene>
<evidence type="ECO:0000256" key="5">
    <source>
        <dbReference type="ARBA" id="ARBA00023001"/>
    </source>
</evidence>
<dbReference type="SUPFAM" id="SSF48208">
    <property type="entry name" value="Six-hairpin glycosidases"/>
    <property type="match status" value="2"/>
</dbReference>
<keyword evidence="9" id="KW-0472">Membrane</keyword>
<dbReference type="InterPro" id="IPR012341">
    <property type="entry name" value="6hp_glycosidase-like_sf"/>
</dbReference>
<keyword evidence="5" id="KW-0136">Cellulose degradation</keyword>
<protein>
    <recommendedName>
        <fullName evidence="3">cellulase</fullName>
        <ecNumber evidence="3">3.2.1.4</ecNumber>
    </recommendedName>
</protein>
<evidence type="ECO:0000256" key="6">
    <source>
        <dbReference type="ARBA" id="ARBA00023277"/>
    </source>
</evidence>
<dbReference type="Proteomes" id="UP000298416">
    <property type="component" value="Unassembled WGS sequence"/>
</dbReference>
<dbReference type="InterPro" id="IPR001701">
    <property type="entry name" value="Glyco_hydro_9"/>
</dbReference>
<proteinExistence type="inferred from homology"/>
<dbReference type="EMBL" id="PNBA02000011">
    <property type="protein sequence ID" value="KAG6408808.1"/>
    <property type="molecule type" value="Genomic_DNA"/>
</dbReference>
<dbReference type="Pfam" id="PF00759">
    <property type="entry name" value="Glyco_hydro_9"/>
    <property type="match status" value="3"/>
</dbReference>
<evidence type="ECO:0000313" key="11">
    <source>
        <dbReference type="EMBL" id="KAG6408808.1"/>
    </source>
</evidence>
<evidence type="ECO:0000256" key="7">
    <source>
        <dbReference type="ARBA" id="ARBA00023295"/>
    </source>
</evidence>
<evidence type="ECO:0000256" key="1">
    <source>
        <dbReference type="ARBA" id="ARBA00000966"/>
    </source>
</evidence>
<evidence type="ECO:0000313" key="12">
    <source>
        <dbReference type="Proteomes" id="UP000298416"/>
    </source>
</evidence>
<organism evidence="11">
    <name type="scientific">Salvia splendens</name>
    <name type="common">Scarlet sage</name>
    <dbReference type="NCBI Taxonomy" id="180675"/>
    <lineage>
        <taxon>Eukaryota</taxon>
        <taxon>Viridiplantae</taxon>
        <taxon>Streptophyta</taxon>
        <taxon>Embryophyta</taxon>
        <taxon>Tracheophyta</taxon>
        <taxon>Spermatophyta</taxon>
        <taxon>Magnoliopsida</taxon>
        <taxon>eudicotyledons</taxon>
        <taxon>Gunneridae</taxon>
        <taxon>Pentapetalae</taxon>
        <taxon>asterids</taxon>
        <taxon>lamiids</taxon>
        <taxon>Lamiales</taxon>
        <taxon>Lamiaceae</taxon>
        <taxon>Nepetoideae</taxon>
        <taxon>Mentheae</taxon>
        <taxon>Salviinae</taxon>
        <taxon>Salvia</taxon>
        <taxon>Salvia subgen. Calosphace</taxon>
        <taxon>core Calosphace</taxon>
    </lineage>
</organism>
<keyword evidence="7" id="KW-0326">Glycosidase</keyword>
<feature type="domain" description="Glycoside hydrolase family 9" evidence="10">
    <location>
        <begin position="252"/>
        <end position="507"/>
    </location>
</feature>
<accession>A0A8X8ZLC3</accession>
<dbReference type="GO" id="GO:0008810">
    <property type="term" value="F:cellulase activity"/>
    <property type="evidence" value="ECO:0007669"/>
    <property type="project" value="UniProtKB-EC"/>
</dbReference>
<reference evidence="11" key="2">
    <citation type="submission" date="2020-08" db="EMBL/GenBank/DDBJ databases">
        <title>Plant Genome Project.</title>
        <authorList>
            <person name="Zhang R.-G."/>
        </authorList>
    </citation>
    <scope>NUCLEOTIDE SEQUENCE</scope>
    <source>
        <strain evidence="11">Huo1</strain>
        <tissue evidence="11">Leaf</tissue>
    </source>
</reference>
<dbReference type="EC" id="3.2.1.4" evidence="3"/>
<dbReference type="AlphaFoldDB" id="A0A8X8ZLC3"/>
<dbReference type="Gene3D" id="1.50.10.10">
    <property type="match status" value="3"/>
</dbReference>
<feature type="transmembrane region" description="Helical" evidence="9">
    <location>
        <begin position="29"/>
        <end position="50"/>
    </location>
</feature>
<keyword evidence="12" id="KW-1185">Reference proteome</keyword>
<keyword evidence="4" id="KW-0378">Hydrolase</keyword>
<comment type="similarity">
    <text evidence="2">Belongs to the glycosyl hydrolase 9 (cellulase E) family.</text>
</comment>
<sequence>MEIYIYFSALSLSFSLWKKMGEKSGSKGWCGWFLAFIVLGAVVLAVFFTVRSKIHKSDSGPAPVPGPPGAIAKKYADALKVATQFLDIQKAGKLEDNQITWRGDSALDDGSEAKLDLSKGMYDAGDHMKFGFPMAFTATVLSWAILEYGDQMKAVNQLEPVQGSLKWITDFLINAHPTDNVLYIQVKFHFFPALRSVSSFIYGLHISLPNAMYLMLTDLEFVSESLIASDALHIRQLSATSKLSPRFRLLLVVIEVGSPKADHSCWERPEDMKEARPLTQVNTSAPGTDVAAETAAALASASLVFRSSDSAYSATLLKHAKQLFTFADKYRGSYSVSIPEVQTFYNSTGYGDELLWAASWLFHATRDKSYMEYVTGKNGEDFADWGSPTWFSWDNKLAGAQVLLSRVSFFGSKDVSNSNVLDKYRESAEAVMCGLLPKSPTATTSRTRSGLVWISQWNALQHPVASAFLAVIYSDYMLSSRVAKLSCNGRDFRPSDLRKFALSQVHFASSKVHTRSQNGYYKLAQLTQTPRHLLHRQPPLSARPHAFRCNHLPYPCIPRCRNPRSYTLMSWGAGIGVEDVVQSVVAHEFDEEAAAVGVGGEAEEVDEGGVVEGGEDADLIVEVVGEGLLDGARRPKRSEFLDFDGVGMRIGCGDGGVDCAGEADFVLGNNPLKMSFLVGYGDKYPQYVHHRGASIPTDATTGCKDGFKWLESEQPNPNIAMGALVGGPFLNESFVDSRNNSMQTEPSTYNSAVIVGLLSGLVTTSSVAQSFT</sequence>
<evidence type="ECO:0000256" key="3">
    <source>
        <dbReference type="ARBA" id="ARBA00012601"/>
    </source>
</evidence>
<name>A0A8X8ZLC3_SALSN</name>
<evidence type="ECO:0000256" key="8">
    <source>
        <dbReference type="ARBA" id="ARBA00023326"/>
    </source>
</evidence>
<keyword evidence="6" id="KW-0119">Carbohydrate metabolism</keyword>
<comment type="catalytic activity">
    <reaction evidence="1">
        <text>Endohydrolysis of (1-&gt;4)-beta-D-glucosidic linkages in cellulose, lichenin and cereal beta-D-glucans.</text>
        <dbReference type="EC" id="3.2.1.4"/>
    </reaction>
</comment>
<reference evidence="11" key="1">
    <citation type="submission" date="2018-01" db="EMBL/GenBank/DDBJ databases">
        <authorList>
            <person name="Mao J.F."/>
        </authorList>
    </citation>
    <scope>NUCLEOTIDE SEQUENCE</scope>
    <source>
        <strain evidence="11">Huo1</strain>
        <tissue evidence="11">Leaf</tissue>
    </source>
</reference>
<evidence type="ECO:0000256" key="4">
    <source>
        <dbReference type="ARBA" id="ARBA00022801"/>
    </source>
</evidence>
<evidence type="ECO:0000256" key="9">
    <source>
        <dbReference type="SAM" id="Phobius"/>
    </source>
</evidence>
<keyword evidence="8" id="KW-0624">Polysaccharide degradation</keyword>
<evidence type="ECO:0000259" key="10">
    <source>
        <dbReference type="Pfam" id="PF00759"/>
    </source>
</evidence>
<comment type="caution">
    <text evidence="11">The sequence shown here is derived from an EMBL/GenBank/DDBJ whole genome shotgun (WGS) entry which is preliminary data.</text>
</comment>
<evidence type="ECO:0000256" key="2">
    <source>
        <dbReference type="ARBA" id="ARBA00007072"/>
    </source>
</evidence>